<keyword evidence="1" id="KW-0597">Phosphoprotein</keyword>
<feature type="domain" description="FHA" evidence="3">
    <location>
        <begin position="138"/>
        <end position="197"/>
    </location>
</feature>
<evidence type="ECO:0000313" key="4">
    <source>
        <dbReference type="EMBL" id="NUW31692.1"/>
    </source>
</evidence>
<dbReference type="SMART" id="SM00240">
    <property type="entry name" value="FHA"/>
    <property type="match status" value="1"/>
</dbReference>
<dbReference type="EMBL" id="JABWGN010000003">
    <property type="protein sequence ID" value="NUW31692.1"/>
    <property type="molecule type" value="Genomic_DNA"/>
</dbReference>
<dbReference type="SUPFAM" id="SSF49879">
    <property type="entry name" value="SMAD/FHA domain"/>
    <property type="match status" value="1"/>
</dbReference>
<feature type="compositionally biased region" description="Low complexity" evidence="2">
    <location>
        <begin position="25"/>
        <end position="37"/>
    </location>
</feature>
<name>A0A7Y6I4R3_9ACTN</name>
<comment type="caution">
    <text evidence="4">The sequence shown here is derived from an EMBL/GenBank/DDBJ whole genome shotgun (WGS) entry which is preliminary data.</text>
</comment>
<evidence type="ECO:0000256" key="2">
    <source>
        <dbReference type="SAM" id="MobiDB-lite"/>
    </source>
</evidence>
<organism evidence="4 5">
    <name type="scientific">Nonomuraea montanisoli</name>
    <dbReference type="NCBI Taxonomy" id="2741721"/>
    <lineage>
        <taxon>Bacteria</taxon>
        <taxon>Bacillati</taxon>
        <taxon>Actinomycetota</taxon>
        <taxon>Actinomycetes</taxon>
        <taxon>Streptosporangiales</taxon>
        <taxon>Streptosporangiaceae</taxon>
        <taxon>Nonomuraea</taxon>
    </lineage>
</organism>
<proteinExistence type="predicted"/>
<dbReference type="AlphaFoldDB" id="A0A7Y6I4R3"/>
<keyword evidence="5" id="KW-1185">Reference proteome</keyword>
<evidence type="ECO:0000256" key="1">
    <source>
        <dbReference type="ARBA" id="ARBA00022553"/>
    </source>
</evidence>
<accession>A0A7Y6I4R3</accession>
<dbReference type="Proteomes" id="UP000586042">
    <property type="component" value="Unassembled WGS sequence"/>
</dbReference>
<dbReference type="Pfam" id="PF00498">
    <property type="entry name" value="FHA"/>
    <property type="match status" value="1"/>
</dbReference>
<dbReference type="Gene3D" id="2.60.200.20">
    <property type="match status" value="1"/>
</dbReference>
<sequence>MATCPQGHASGDDDYCDVCGARMAGSPGAAPSSAGSPGAPPAAPGGSPAPSGAGQGPVEECPVCRTPRAGQYCEVCGHDYSGSAPPRVPVVAARWEAVTGADRAYYEEVVGQGGPDAHTIAFPPYCPERSFPLAGEQVRIGRGSSKRPVKPEIDLTGPPEDPGVSHLHAVLLAQHDGSWTLVDPGSANGTRVNGKPVAVNVPVPVGPGDRIHVGAWTVITIREGTP</sequence>
<dbReference type="CDD" id="cd00060">
    <property type="entry name" value="FHA"/>
    <property type="match status" value="1"/>
</dbReference>
<dbReference type="InterPro" id="IPR008984">
    <property type="entry name" value="SMAD_FHA_dom_sf"/>
</dbReference>
<feature type="region of interest" description="Disordered" evidence="2">
    <location>
        <begin position="25"/>
        <end position="57"/>
    </location>
</feature>
<dbReference type="InterPro" id="IPR050923">
    <property type="entry name" value="Cell_Proc_Reg/RNA_Proc"/>
</dbReference>
<evidence type="ECO:0000259" key="3">
    <source>
        <dbReference type="PROSITE" id="PS50006"/>
    </source>
</evidence>
<dbReference type="PANTHER" id="PTHR23308">
    <property type="entry name" value="NUCLEAR INHIBITOR OF PROTEIN PHOSPHATASE-1"/>
    <property type="match status" value="1"/>
</dbReference>
<dbReference type="RefSeq" id="WP_175589127.1">
    <property type="nucleotide sequence ID" value="NZ_JABWGN010000003.1"/>
</dbReference>
<gene>
    <name evidence="4" type="ORF">HTZ77_09660</name>
</gene>
<protein>
    <submittedName>
        <fullName evidence="4">FHA domain-containing protein</fullName>
    </submittedName>
</protein>
<dbReference type="InterPro" id="IPR000253">
    <property type="entry name" value="FHA_dom"/>
</dbReference>
<evidence type="ECO:0000313" key="5">
    <source>
        <dbReference type="Proteomes" id="UP000586042"/>
    </source>
</evidence>
<reference evidence="4 5" key="1">
    <citation type="submission" date="2020-06" db="EMBL/GenBank/DDBJ databases">
        <title>Nonomuraea sp. SMC257, a novel actinomycete isolated from soil.</title>
        <authorList>
            <person name="Chanama M."/>
        </authorList>
    </citation>
    <scope>NUCLEOTIDE SEQUENCE [LARGE SCALE GENOMIC DNA]</scope>
    <source>
        <strain evidence="4 5">SMC257</strain>
    </source>
</reference>
<dbReference type="PROSITE" id="PS50006">
    <property type="entry name" value="FHA_DOMAIN"/>
    <property type="match status" value="1"/>
</dbReference>